<evidence type="ECO:0000259" key="9">
    <source>
        <dbReference type="Pfam" id="PF21982"/>
    </source>
</evidence>
<evidence type="ECO:0000313" key="10">
    <source>
        <dbReference type="EMBL" id="WCG22698.1"/>
    </source>
</evidence>
<evidence type="ECO:0000259" key="7">
    <source>
        <dbReference type="Pfam" id="PF02631"/>
    </source>
</evidence>
<keyword evidence="5 6" id="KW-0963">Cytoplasm</keyword>
<dbReference type="InterPro" id="IPR053926">
    <property type="entry name" value="RecX_HTH_1st"/>
</dbReference>
<dbReference type="InterPro" id="IPR003783">
    <property type="entry name" value="Regulatory_RecX"/>
</dbReference>
<dbReference type="EMBL" id="CP116507">
    <property type="protein sequence ID" value="WCG22698.1"/>
    <property type="molecule type" value="Genomic_DNA"/>
</dbReference>
<dbReference type="Pfam" id="PF21981">
    <property type="entry name" value="RecX_HTH3"/>
    <property type="match status" value="2"/>
</dbReference>
<dbReference type="PANTHER" id="PTHR33602">
    <property type="entry name" value="REGULATORY PROTEIN RECX FAMILY PROTEIN"/>
    <property type="match status" value="1"/>
</dbReference>
<feature type="domain" description="RecX second three-helical" evidence="7">
    <location>
        <begin position="108"/>
        <end position="149"/>
    </location>
</feature>
<dbReference type="InterPro" id="IPR053924">
    <property type="entry name" value="RecX_HTH_2nd"/>
</dbReference>
<organism evidence="10 11">
    <name type="scientific">Vagococcus lutrae</name>
    <dbReference type="NCBI Taxonomy" id="81947"/>
    <lineage>
        <taxon>Bacteria</taxon>
        <taxon>Bacillati</taxon>
        <taxon>Bacillota</taxon>
        <taxon>Bacilli</taxon>
        <taxon>Lactobacillales</taxon>
        <taxon>Enterococcaceae</taxon>
        <taxon>Vagococcus</taxon>
    </lineage>
</organism>
<evidence type="ECO:0000259" key="8">
    <source>
        <dbReference type="Pfam" id="PF21981"/>
    </source>
</evidence>
<gene>
    <name evidence="6 10" type="primary">recX</name>
    <name evidence="10" type="ORF">PML95_00065</name>
</gene>
<dbReference type="GO" id="GO:0005737">
    <property type="term" value="C:cytoplasm"/>
    <property type="evidence" value="ECO:0007669"/>
    <property type="project" value="UniProtKB-SubCell"/>
</dbReference>
<evidence type="ECO:0000256" key="6">
    <source>
        <dbReference type="HAMAP-Rule" id="MF_01114"/>
    </source>
</evidence>
<feature type="domain" description="RecX first three-helical" evidence="9">
    <location>
        <begin position="63"/>
        <end position="101"/>
    </location>
</feature>
<sequence length="266" mass="30524">MAETVVKIAQTKKPGRYKVSFDSGVSLSVSEDVLVRHRLLKGTTLDTAALQQLRHDTAIDEGYQRGLHYLSYQLRSEAEVKRYLREHEIAEDAISDIIGKLKELKLIDDVQYAESYVRTQMRMGDKGPQVVLQQLRKRGIAPDCAEQALSLYDTKTALENAAKLAEKAFRRYRKDSFQHQQQKVLKHLVTKGFSFDIGQAAIDILEIEPDEEEQHEALARAGEKIWRSSHRLDEKARVQKVKQGLARRGFSFEMIQAWLDERIEGE</sequence>
<dbReference type="InterPro" id="IPR036388">
    <property type="entry name" value="WH-like_DNA-bd_sf"/>
</dbReference>
<dbReference type="NCBIfam" id="NF010733">
    <property type="entry name" value="PRK14135.1"/>
    <property type="match status" value="1"/>
</dbReference>
<dbReference type="Pfam" id="PF02631">
    <property type="entry name" value="RecX_HTH2"/>
    <property type="match status" value="1"/>
</dbReference>
<dbReference type="Pfam" id="PF21982">
    <property type="entry name" value="RecX_HTH1"/>
    <property type="match status" value="1"/>
</dbReference>
<feature type="domain" description="RecX third three-helical" evidence="8">
    <location>
        <begin position="158"/>
        <end position="202"/>
    </location>
</feature>
<evidence type="ECO:0000256" key="2">
    <source>
        <dbReference type="ARBA" id="ARBA00004496"/>
    </source>
</evidence>
<comment type="subcellular location">
    <subcellularLocation>
        <location evidence="2 6">Cytoplasm</location>
    </subcellularLocation>
</comment>
<evidence type="ECO:0000256" key="1">
    <source>
        <dbReference type="ARBA" id="ARBA00003529"/>
    </source>
</evidence>
<dbReference type="Proteomes" id="UP001179600">
    <property type="component" value="Chromosome"/>
</dbReference>
<dbReference type="AlphaFoldDB" id="A0AAF0BCI2"/>
<evidence type="ECO:0000256" key="5">
    <source>
        <dbReference type="ARBA" id="ARBA00022490"/>
    </source>
</evidence>
<comment type="similarity">
    <text evidence="3 6">Belongs to the RecX family.</text>
</comment>
<dbReference type="InterPro" id="IPR053925">
    <property type="entry name" value="RecX_HTH_3rd"/>
</dbReference>
<accession>A0AAF0BCI2</accession>
<dbReference type="RefSeq" id="WP_272163341.1">
    <property type="nucleotide sequence ID" value="NZ_CP116507.1"/>
</dbReference>
<evidence type="ECO:0000313" key="11">
    <source>
        <dbReference type="Proteomes" id="UP001179600"/>
    </source>
</evidence>
<reference evidence="10" key="1">
    <citation type="submission" date="2023-01" db="EMBL/GenBank/DDBJ databases">
        <title>Oxazolidinone resistance genes in florfenicol resistant enterococci from beef cattle and veal calves at slaughter.</title>
        <authorList>
            <person name="Biggel M."/>
        </authorList>
    </citation>
    <scope>NUCLEOTIDE SEQUENCE</scope>
    <source>
        <strain evidence="10">K204-1</strain>
    </source>
</reference>
<evidence type="ECO:0000256" key="4">
    <source>
        <dbReference type="ARBA" id="ARBA00018111"/>
    </source>
</evidence>
<evidence type="ECO:0000256" key="3">
    <source>
        <dbReference type="ARBA" id="ARBA00009695"/>
    </source>
</evidence>
<comment type="function">
    <text evidence="1 6">Modulates RecA activity.</text>
</comment>
<dbReference type="GO" id="GO:0006282">
    <property type="term" value="P:regulation of DNA repair"/>
    <property type="evidence" value="ECO:0007669"/>
    <property type="project" value="UniProtKB-UniRule"/>
</dbReference>
<feature type="domain" description="RecX third three-helical" evidence="8">
    <location>
        <begin position="212"/>
        <end position="259"/>
    </location>
</feature>
<proteinExistence type="inferred from homology"/>
<dbReference type="HAMAP" id="MF_01114">
    <property type="entry name" value="RecX"/>
    <property type="match status" value="1"/>
</dbReference>
<name>A0AAF0BCI2_9ENTE</name>
<dbReference type="Gene3D" id="1.10.10.10">
    <property type="entry name" value="Winged helix-like DNA-binding domain superfamily/Winged helix DNA-binding domain"/>
    <property type="match status" value="4"/>
</dbReference>
<dbReference type="PANTHER" id="PTHR33602:SF1">
    <property type="entry name" value="REGULATORY PROTEIN RECX FAMILY PROTEIN"/>
    <property type="match status" value="1"/>
</dbReference>
<protein>
    <recommendedName>
        <fullName evidence="4 6">Regulatory protein RecX</fullName>
    </recommendedName>
</protein>